<dbReference type="Pfam" id="PF07669">
    <property type="entry name" value="Eco57I"/>
    <property type="match status" value="1"/>
</dbReference>
<evidence type="ECO:0000256" key="5">
    <source>
        <dbReference type="ARBA" id="ARBA00022691"/>
    </source>
</evidence>
<proteinExistence type="inferred from homology"/>
<dbReference type="Proteomes" id="UP001499852">
    <property type="component" value="Unassembled WGS sequence"/>
</dbReference>
<dbReference type="InterPro" id="IPR029063">
    <property type="entry name" value="SAM-dependent_MTases_sf"/>
</dbReference>
<dbReference type="InterPro" id="IPR002052">
    <property type="entry name" value="DNA_methylase_N6_adenine_CS"/>
</dbReference>
<protein>
    <recommendedName>
        <fullName evidence="2">site-specific DNA-methyltransferase (adenine-specific)</fullName>
        <ecNumber evidence="2">2.1.1.72</ecNumber>
    </recommendedName>
</protein>
<evidence type="ECO:0000256" key="6">
    <source>
        <dbReference type="ARBA" id="ARBA00047942"/>
    </source>
</evidence>
<evidence type="ECO:0000313" key="8">
    <source>
        <dbReference type="EMBL" id="GAA5143682.1"/>
    </source>
</evidence>
<comment type="catalytic activity">
    <reaction evidence="6">
        <text>a 2'-deoxyadenosine in DNA + S-adenosyl-L-methionine = an N(6)-methyl-2'-deoxyadenosine in DNA + S-adenosyl-L-homocysteine + H(+)</text>
        <dbReference type="Rhea" id="RHEA:15197"/>
        <dbReference type="Rhea" id="RHEA-COMP:12418"/>
        <dbReference type="Rhea" id="RHEA-COMP:12419"/>
        <dbReference type="ChEBI" id="CHEBI:15378"/>
        <dbReference type="ChEBI" id="CHEBI:57856"/>
        <dbReference type="ChEBI" id="CHEBI:59789"/>
        <dbReference type="ChEBI" id="CHEBI:90615"/>
        <dbReference type="ChEBI" id="CHEBI:90616"/>
        <dbReference type="EC" id="2.1.1.72"/>
    </reaction>
</comment>
<dbReference type="Gene3D" id="3.40.50.150">
    <property type="entry name" value="Vaccinia Virus protein VP39"/>
    <property type="match status" value="1"/>
</dbReference>
<dbReference type="InterPro" id="IPR050953">
    <property type="entry name" value="N4_N6_ade-DNA_methylase"/>
</dbReference>
<keyword evidence="4" id="KW-0808">Transferase</keyword>
<dbReference type="GO" id="GO:0032259">
    <property type="term" value="P:methylation"/>
    <property type="evidence" value="ECO:0007669"/>
    <property type="project" value="UniProtKB-KW"/>
</dbReference>
<evidence type="ECO:0000259" key="7">
    <source>
        <dbReference type="Pfam" id="PF07669"/>
    </source>
</evidence>
<dbReference type="PANTHER" id="PTHR33841">
    <property type="entry name" value="DNA METHYLTRANSFERASE YEEA-RELATED"/>
    <property type="match status" value="1"/>
</dbReference>
<sequence>MASLFDVLPPAVRLIDAGAGAGALTLAFVRRACLPGSGVKSIHATAYELDLMIIPALQETLAECEAACQAQGIAFTASVHHEDFIQEMAGKVSGDLFSASPPSFNVAIANPPYKKINTNSPERLALRSVGLETSNLYTAFVGLLACLLEAGGQLVAITPRSFCNGPYFQPFREYFLELTALQRLHVFDSREAAFRGDGVLQENIIFHATKGRKQPSVVTVSSSSGETGASVTAKDFPFAEIVHPNDPARFIHIPADSGHASARDRLSELPATLASLGITVSTGRVVDFRLKDALRPAPVPGTVPLLYPCHFNGGTVHWPKLDARKPNAILDNEETRPWLVPSGIYLLTKRFTSKEERRRLVACLLDPSDVEAEWLGFENHLNYFHASGKGLERPLALGLFVYLNSTLVDQYFRCFSGHTQVNATDLRKLAYPDRATLEAMGKALPRPDISQEELDQLVEHHLHGIQ</sequence>
<organism evidence="8 9">
    <name type="scientific">Prosthecobacter algae</name>
    <dbReference type="NCBI Taxonomy" id="1144682"/>
    <lineage>
        <taxon>Bacteria</taxon>
        <taxon>Pseudomonadati</taxon>
        <taxon>Verrucomicrobiota</taxon>
        <taxon>Verrucomicrobiia</taxon>
        <taxon>Verrucomicrobiales</taxon>
        <taxon>Verrucomicrobiaceae</taxon>
        <taxon>Prosthecobacter</taxon>
    </lineage>
</organism>
<evidence type="ECO:0000256" key="4">
    <source>
        <dbReference type="ARBA" id="ARBA00022679"/>
    </source>
</evidence>
<evidence type="ECO:0000256" key="1">
    <source>
        <dbReference type="ARBA" id="ARBA00006594"/>
    </source>
</evidence>
<name>A0ABP9PCS2_9BACT</name>
<dbReference type="PROSITE" id="PS00092">
    <property type="entry name" value="N6_MTASE"/>
    <property type="match status" value="1"/>
</dbReference>
<keyword evidence="3 8" id="KW-0489">Methyltransferase</keyword>
<dbReference type="InterPro" id="IPR011639">
    <property type="entry name" value="MethylTrfase_TaqI-like_dom"/>
</dbReference>
<dbReference type="EMBL" id="BAABIA010000006">
    <property type="protein sequence ID" value="GAA5143682.1"/>
    <property type="molecule type" value="Genomic_DNA"/>
</dbReference>
<keyword evidence="5" id="KW-0949">S-adenosyl-L-methionine</keyword>
<dbReference type="GO" id="GO:0008168">
    <property type="term" value="F:methyltransferase activity"/>
    <property type="evidence" value="ECO:0007669"/>
    <property type="project" value="UniProtKB-KW"/>
</dbReference>
<keyword evidence="9" id="KW-1185">Reference proteome</keyword>
<gene>
    <name evidence="8" type="ORF">GCM10023213_32080</name>
</gene>
<accession>A0ABP9PCS2</accession>
<evidence type="ECO:0000256" key="3">
    <source>
        <dbReference type="ARBA" id="ARBA00022603"/>
    </source>
</evidence>
<dbReference type="SUPFAM" id="SSF53335">
    <property type="entry name" value="S-adenosyl-L-methionine-dependent methyltransferases"/>
    <property type="match status" value="1"/>
</dbReference>
<reference evidence="9" key="1">
    <citation type="journal article" date="2019" name="Int. J. Syst. Evol. Microbiol.">
        <title>The Global Catalogue of Microorganisms (GCM) 10K type strain sequencing project: providing services to taxonomists for standard genome sequencing and annotation.</title>
        <authorList>
            <consortium name="The Broad Institute Genomics Platform"/>
            <consortium name="The Broad Institute Genome Sequencing Center for Infectious Disease"/>
            <person name="Wu L."/>
            <person name="Ma J."/>
        </authorList>
    </citation>
    <scope>NUCLEOTIDE SEQUENCE [LARGE SCALE GENOMIC DNA]</scope>
    <source>
        <strain evidence="9">JCM 18053</strain>
    </source>
</reference>
<dbReference type="PRINTS" id="PR00507">
    <property type="entry name" value="N12N6MTFRASE"/>
</dbReference>
<evidence type="ECO:0000256" key="2">
    <source>
        <dbReference type="ARBA" id="ARBA00011900"/>
    </source>
</evidence>
<comment type="similarity">
    <text evidence="1">Belongs to the N(4)/N(6)-methyltransferase family.</text>
</comment>
<evidence type="ECO:0000313" key="9">
    <source>
        <dbReference type="Proteomes" id="UP001499852"/>
    </source>
</evidence>
<dbReference type="RefSeq" id="WP_345737392.1">
    <property type="nucleotide sequence ID" value="NZ_BAABIA010000006.1"/>
</dbReference>
<dbReference type="EC" id="2.1.1.72" evidence="2"/>
<dbReference type="PANTHER" id="PTHR33841:SF5">
    <property type="entry name" value="DNA METHYLASE (MODIFICATION METHYLASE) (METHYLTRANSFERASE)-RELATED"/>
    <property type="match status" value="1"/>
</dbReference>
<dbReference type="CDD" id="cd02440">
    <property type="entry name" value="AdoMet_MTases"/>
    <property type="match status" value="1"/>
</dbReference>
<feature type="domain" description="Type II methyltransferase M.TaqI-like" evidence="7">
    <location>
        <begin position="82"/>
        <end position="190"/>
    </location>
</feature>
<comment type="caution">
    <text evidence="8">The sequence shown here is derived from an EMBL/GenBank/DDBJ whole genome shotgun (WGS) entry which is preliminary data.</text>
</comment>